<reference evidence="2" key="1">
    <citation type="submission" date="2022-12" db="EMBL/GenBank/DDBJ databases">
        <title>Chromosome-level genome assembly of the bean flower thrips Megalurothrips usitatus.</title>
        <authorList>
            <person name="Ma L."/>
            <person name="Liu Q."/>
            <person name="Li H."/>
            <person name="Cai W."/>
        </authorList>
    </citation>
    <scope>NUCLEOTIDE SEQUENCE</scope>
    <source>
        <strain evidence="2">Cailab_2022a</strain>
    </source>
</reference>
<accession>A0AAV7XEZ9</accession>
<protein>
    <submittedName>
        <fullName evidence="2">Uncharacterized protein</fullName>
    </submittedName>
</protein>
<keyword evidence="3" id="KW-1185">Reference proteome</keyword>
<comment type="caution">
    <text evidence="2">The sequence shown here is derived from an EMBL/GenBank/DDBJ whole genome shotgun (WGS) entry which is preliminary data.</text>
</comment>
<dbReference type="Proteomes" id="UP001075354">
    <property type="component" value="Chromosome 9"/>
</dbReference>
<sequence>MSDDSVYNLTAVGKLLQRRAKKTKLFWLSCIPTGRRLRKAASTPAVCDGHTQTTPTIQKTFFDDQTVTGSRDVLQMPEDACVVGSSRDLLDSDSDVYMGSYDSLVHSDDLGVGSGANSRMAKFGNCPCVERAGDGEVCKWSLHEDAVMNKLVDLQQEVNALRATLSTLQHGGQETTRLAESSPAAPTLPPPPPPPPPPPFPSSPVFLHSVSLSSLSHRPKTHLDDMPAAQDRGKPIITLEDLQKVKLRQVSSVANVNFS</sequence>
<evidence type="ECO:0000256" key="1">
    <source>
        <dbReference type="SAM" id="MobiDB-lite"/>
    </source>
</evidence>
<feature type="compositionally biased region" description="Pro residues" evidence="1">
    <location>
        <begin position="186"/>
        <end position="202"/>
    </location>
</feature>
<name>A0AAV7XEZ9_9NEOP</name>
<gene>
    <name evidence="2" type="ORF">ONE63_010750</name>
</gene>
<organism evidence="2 3">
    <name type="scientific">Megalurothrips usitatus</name>
    <name type="common">bean blossom thrips</name>
    <dbReference type="NCBI Taxonomy" id="439358"/>
    <lineage>
        <taxon>Eukaryota</taxon>
        <taxon>Metazoa</taxon>
        <taxon>Ecdysozoa</taxon>
        <taxon>Arthropoda</taxon>
        <taxon>Hexapoda</taxon>
        <taxon>Insecta</taxon>
        <taxon>Pterygota</taxon>
        <taxon>Neoptera</taxon>
        <taxon>Paraneoptera</taxon>
        <taxon>Thysanoptera</taxon>
        <taxon>Terebrantia</taxon>
        <taxon>Thripoidea</taxon>
        <taxon>Thripidae</taxon>
        <taxon>Megalurothrips</taxon>
    </lineage>
</organism>
<feature type="region of interest" description="Disordered" evidence="1">
    <location>
        <begin position="167"/>
        <end position="204"/>
    </location>
</feature>
<evidence type="ECO:0000313" key="3">
    <source>
        <dbReference type="Proteomes" id="UP001075354"/>
    </source>
</evidence>
<evidence type="ECO:0000313" key="2">
    <source>
        <dbReference type="EMBL" id="KAJ1524234.1"/>
    </source>
</evidence>
<dbReference type="EMBL" id="JAPTSV010000009">
    <property type="protein sequence ID" value="KAJ1524234.1"/>
    <property type="molecule type" value="Genomic_DNA"/>
</dbReference>
<feature type="compositionally biased region" description="Polar residues" evidence="1">
    <location>
        <begin position="167"/>
        <end position="179"/>
    </location>
</feature>
<proteinExistence type="predicted"/>
<dbReference type="AlphaFoldDB" id="A0AAV7XEZ9"/>